<dbReference type="CDD" id="cd08771">
    <property type="entry name" value="DLP_1"/>
    <property type="match status" value="1"/>
</dbReference>
<dbReference type="Gene3D" id="3.40.50.300">
    <property type="entry name" value="P-loop containing nucleotide triphosphate hydrolases"/>
    <property type="match status" value="1"/>
</dbReference>
<dbReference type="PANTHER" id="PTHR11566">
    <property type="entry name" value="DYNAMIN"/>
    <property type="match status" value="1"/>
</dbReference>
<dbReference type="InterPro" id="IPR000375">
    <property type="entry name" value="Dynamin_stalk"/>
</dbReference>
<sequence length="794" mass="89350">MAGQKREESSPNTSSTTNNNNKNNASSSSAATPTIGSSVIPIINKLQDILSPLGSDELSKIPLPHVAVVGSQSSGKSSVLEALVGRDFLPRGCEICTRCPLILQLERRDHLQSSNHDQGGGIDIVDHDREWGEFLHMPHSRFYDFAHIRKEIQAETEREAGRNKGVSEKPIRLKISSPNILNITLIDLPGITKVPVGDQPSDIEARIRKMIMHHIRQENCIILAVSPANSDLATSDALQMAKEADPKGTRTIGVITKLDIMDRGTNACNFLLGKVIPLHLGYIGVVNRSQADINKNKSVGEALSFEEQFFNDHPVYHSIRDRCGIPQLAKKLNEILEQHIRATLPALKAQLNAYFRVVEEEMKAYGDDTESKEKQGAIVLDILRSYSEAFSSLIDGKNSEMSTKELTGGARIRYIFQSIFIKALEEIDPCEDLTDEDIRIAIQNSMGPRNKLFVPEVPFVVLIRRQIERLLDPSLQCLQFACSELIKMSRSCESRELQRFPVLRKRMDAVMLNFLYDAMKPVEKRIVDTIDMEADDINTSHPNFVGGQRAIEISKQRIRAAKGVVDVDSFPSPDRKAQKSQAWLSSTTLGGQNSGEDDKSTSVDPSAKLWGLPMNFWSRLSSKGTPAGMYPGDTTNHTFQTPSSIQLKEPSATIRPTEAPTEDEQTEVLVTRVLLKSYFDIVRKKVEDDVPKAVMHFLVNRLRRDLHSTFIQTIYKEELFVELLQENSEVMKKRKRTCEMYRVLQRAVQTLGEFESNIPSTNTATYQSQPQQTNDDKFSRVYLSKNHRSHRLYY</sequence>
<protein>
    <submittedName>
        <fullName evidence="8">Dynamin-related protein 3A</fullName>
    </submittedName>
</protein>
<feature type="compositionally biased region" description="Polar residues" evidence="4">
    <location>
        <begin position="759"/>
        <end position="773"/>
    </location>
</feature>
<feature type="region of interest" description="Disordered" evidence="4">
    <location>
        <begin position="567"/>
        <end position="604"/>
    </location>
</feature>
<reference evidence="8" key="2">
    <citation type="submission" date="2025-08" db="UniProtKB">
        <authorList>
            <consortium name="RefSeq"/>
        </authorList>
    </citation>
    <scope>IDENTIFICATION</scope>
    <source>
        <tissue evidence="8">Leaf</tissue>
    </source>
</reference>
<evidence type="ECO:0000256" key="1">
    <source>
        <dbReference type="ARBA" id="ARBA00022741"/>
    </source>
</evidence>
<keyword evidence="1" id="KW-0547">Nucleotide-binding</keyword>
<dbReference type="Pfam" id="PF00350">
    <property type="entry name" value="Dynamin_N"/>
    <property type="match status" value="1"/>
</dbReference>
<gene>
    <name evidence="8" type="primary">LOC110791707</name>
</gene>
<dbReference type="GO" id="GO:0016020">
    <property type="term" value="C:membrane"/>
    <property type="evidence" value="ECO:0000318"/>
    <property type="project" value="GO_Central"/>
</dbReference>
<dbReference type="Pfam" id="PF02212">
    <property type="entry name" value="GED"/>
    <property type="match status" value="1"/>
</dbReference>
<keyword evidence="7" id="KW-1185">Reference proteome</keyword>
<evidence type="ECO:0000313" key="8">
    <source>
        <dbReference type="RefSeq" id="XP_021852163.1"/>
    </source>
</evidence>
<dbReference type="InterPro" id="IPR027417">
    <property type="entry name" value="P-loop_NTPase"/>
</dbReference>
<dbReference type="PRINTS" id="PR00195">
    <property type="entry name" value="DYNAMIN"/>
</dbReference>
<evidence type="ECO:0000313" key="7">
    <source>
        <dbReference type="Proteomes" id="UP000813463"/>
    </source>
</evidence>
<dbReference type="FunFam" id="3.40.50.300:FF:001027">
    <property type="entry name" value="dynamin-related protein 3A"/>
    <property type="match status" value="1"/>
</dbReference>
<evidence type="ECO:0000259" key="6">
    <source>
        <dbReference type="PROSITE" id="PS51718"/>
    </source>
</evidence>
<name>A0A9R0IML4_SPIOL</name>
<feature type="region of interest" description="Disordered" evidence="4">
    <location>
        <begin position="1"/>
        <end position="33"/>
    </location>
</feature>
<feature type="region of interest" description="Disordered" evidence="4">
    <location>
        <begin position="759"/>
        <end position="779"/>
    </location>
</feature>
<evidence type="ECO:0000256" key="2">
    <source>
        <dbReference type="ARBA" id="ARBA00023134"/>
    </source>
</evidence>
<dbReference type="SUPFAM" id="SSF52540">
    <property type="entry name" value="P-loop containing nucleoside triphosphate hydrolases"/>
    <property type="match status" value="1"/>
</dbReference>
<dbReference type="PROSITE" id="PS51388">
    <property type="entry name" value="GED"/>
    <property type="match status" value="1"/>
</dbReference>
<feature type="compositionally biased region" description="Low complexity" evidence="4">
    <location>
        <begin position="10"/>
        <end position="33"/>
    </location>
</feature>
<dbReference type="InterPro" id="IPR003130">
    <property type="entry name" value="GED"/>
</dbReference>
<dbReference type="InterPro" id="IPR045063">
    <property type="entry name" value="Dynamin_N"/>
</dbReference>
<dbReference type="InterPro" id="IPR030381">
    <property type="entry name" value="G_DYNAMIN_dom"/>
</dbReference>
<evidence type="ECO:0000256" key="4">
    <source>
        <dbReference type="SAM" id="MobiDB-lite"/>
    </source>
</evidence>
<organism evidence="7 8">
    <name type="scientific">Spinacia oleracea</name>
    <name type="common">Spinach</name>
    <dbReference type="NCBI Taxonomy" id="3562"/>
    <lineage>
        <taxon>Eukaryota</taxon>
        <taxon>Viridiplantae</taxon>
        <taxon>Streptophyta</taxon>
        <taxon>Embryophyta</taxon>
        <taxon>Tracheophyta</taxon>
        <taxon>Spermatophyta</taxon>
        <taxon>Magnoliopsida</taxon>
        <taxon>eudicotyledons</taxon>
        <taxon>Gunneridae</taxon>
        <taxon>Pentapetalae</taxon>
        <taxon>Caryophyllales</taxon>
        <taxon>Chenopodiaceae</taxon>
        <taxon>Chenopodioideae</taxon>
        <taxon>Anserineae</taxon>
        <taxon>Spinacia</taxon>
    </lineage>
</organism>
<evidence type="ECO:0000256" key="3">
    <source>
        <dbReference type="ARBA" id="ARBA00023175"/>
    </source>
</evidence>
<evidence type="ECO:0000259" key="5">
    <source>
        <dbReference type="PROSITE" id="PS51388"/>
    </source>
</evidence>
<dbReference type="SMART" id="SM00053">
    <property type="entry name" value="DYNc"/>
    <property type="match status" value="1"/>
</dbReference>
<dbReference type="Gene3D" id="1.20.120.1240">
    <property type="entry name" value="Dynamin, middle domain"/>
    <property type="match status" value="1"/>
</dbReference>
<accession>A0A9R0IML4</accession>
<dbReference type="GO" id="GO:0005737">
    <property type="term" value="C:cytoplasm"/>
    <property type="evidence" value="ECO:0000318"/>
    <property type="project" value="GO_Central"/>
</dbReference>
<dbReference type="RefSeq" id="XP_021852163.1">
    <property type="nucleotide sequence ID" value="XM_021996471.2"/>
</dbReference>
<feature type="domain" description="Dynamin-type G" evidence="6">
    <location>
        <begin position="60"/>
        <end position="345"/>
    </location>
</feature>
<feature type="domain" description="GED" evidence="5">
    <location>
        <begin position="668"/>
        <end position="759"/>
    </location>
</feature>
<dbReference type="OrthoDB" id="5061070at2759"/>
<dbReference type="AlphaFoldDB" id="A0A9R0IML4"/>
<dbReference type="SMART" id="SM00302">
    <property type="entry name" value="GED"/>
    <property type="match status" value="1"/>
</dbReference>
<dbReference type="GeneID" id="110791707"/>
<dbReference type="Proteomes" id="UP000813463">
    <property type="component" value="Chromosome 1"/>
</dbReference>
<dbReference type="KEGG" id="soe:110791707"/>
<dbReference type="InterPro" id="IPR020850">
    <property type="entry name" value="GED_dom"/>
</dbReference>
<proteinExistence type="predicted"/>
<dbReference type="GO" id="GO:0005525">
    <property type="term" value="F:GTP binding"/>
    <property type="evidence" value="ECO:0007669"/>
    <property type="project" value="InterPro"/>
</dbReference>
<reference evidence="7" key="1">
    <citation type="journal article" date="2021" name="Nat. Commun.">
        <title>Genomic analyses provide insights into spinach domestication and the genetic basis of agronomic traits.</title>
        <authorList>
            <person name="Cai X."/>
            <person name="Sun X."/>
            <person name="Xu C."/>
            <person name="Sun H."/>
            <person name="Wang X."/>
            <person name="Ge C."/>
            <person name="Zhang Z."/>
            <person name="Wang Q."/>
            <person name="Fei Z."/>
            <person name="Jiao C."/>
            <person name="Wang Q."/>
        </authorList>
    </citation>
    <scope>NUCLEOTIDE SEQUENCE [LARGE SCALE GENOMIC DNA]</scope>
    <source>
        <strain evidence="7">cv. Varoflay</strain>
    </source>
</reference>
<dbReference type="PANTHER" id="PTHR11566:SF84">
    <property type="entry name" value="DYNAMIN-RELATED PROTEIN 3A-LIKE"/>
    <property type="match status" value="1"/>
</dbReference>
<dbReference type="GO" id="GO:0008017">
    <property type="term" value="F:microtubule binding"/>
    <property type="evidence" value="ECO:0000318"/>
    <property type="project" value="GO_Central"/>
</dbReference>
<keyword evidence="3" id="KW-0505">Motor protein</keyword>
<keyword evidence="2" id="KW-0342">GTP-binding</keyword>
<dbReference type="InterPro" id="IPR001401">
    <property type="entry name" value="Dynamin_GTPase"/>
</dbReference>
<dbReference type="InterPro" id="IPR022812">
    <property type="entry name" value="Dynamin"/>
</dbReference>
<feature type="compositionally biased region" description="Polar residues" evidence="4">
    <location>
        <begin position="579"/>
        <end position="591"/>
    </location>
</feature>
<dbReference type="Pfam" id="PF01031">
    <property type="entry name" value="Dynamin_M"/>
    <property type="match status" value="1"/>
</dbReference>
<dbReference type="GO" id="GO:0005874">
    <property type="term" value="C:microtubule"/>
    <property type="evidence" value="ECO:0000318"/>
    <property type="project" value="GO_Central"/>
</dbReference>
<dbReference type="GO" id="GO:0003924">
    <property type="term" value="F:GTPase activity"/>
    <property type="evidence" value="ECO:0000318"/>
    <property type="project" value="GO_Central"/>
</dbReference>
<dbReference type="PROSITE" id="PS51718">
    <property type="entry name" value="G_DYNAMIN_2"/>
    <property type="match status" value="1"/>
</dbReference>